<evidence type="ECO:0000259" key="6">
    <source>
        <dbReference type="Pfam" id="PF07980"/>
    </source>
</evidence>
<feature type="domain" description="RagB/SusD" evidence="6">
    <location>
        <begin position="325"/>
        <end position="515"/>
    </location>
</feature>
<reference evidence="8 9" key="1">
    <citation type="submission" date="2019-05" db="EMBL/GenBank/DDBJ databases">
        <title>Flagellimonas sp. AsT0115, sp. nov., isolated from a marine red algae, Asparagopsis taxiformis.</title>
        <authorList>
            <person name="Kim J."/>
            <person name="Jeong S.E."/>
            <person name="Jeon C.O."/>
        </authorList>
    </citation>
    <scope>NUCLEOTIDE SEQUENCE [LARGE SCALE GENOMIC DNA]</scope>
    <source>
        <strain evidence="8 9">AsT0115</strain>
    </source>
</reference>
<evidence type="ECO:0000256" key="4">
    <source>
        <dbReference type="ARBA" id="ARBA00023136"/>
    </source>
</evidence>
<dbReference type="EMBL" id="VCNI01000002">
    <property type="protein sequence ID" value="TMU54604.1"/>
    <property type="molecule type" value="Genomic_DNA"/>
</dbReference>
<evidence type="ECO:0000313" key="8">
    <source>
        <dbReference type="EMBL" id="TMU54604.1"/>
    </source>
</evidence>
<dbReference type="Pfam" id="PF14322">
    <property type="entry name" value="SusD-like_3"/>
    <property type="match status" value="1"/>
</dbReference>
<evidence type="ECO:0000259" key="7">
    <source>
        <dbReference type="Pfam" id="PF14322"/>
    </source>
</evidence>
<comment type="similarity">
    <text evidence="2">Belongs to the SusD family.</text>
</comment>
<evidence type="ECO:0000256" key="5">
    <source>
        <dbReference type="ARBA" id="ARBA00023237"/>
    </source>
</evidence>
<keyword evidence="5" id="KW-0998">Cell outer membrane</keyword>
<sequence>MKSNSNRIAILVLLALLAISCEKDFLEVKNPNEITADVFFEDATQVEQAVNTLYNSIAGALRGDGDQSIFTQNARGGGSVVTAGAFQTQVNYFNFGSSPQDNDSDSFWNGAYTTIFRANTILENIEGADFGGDEATKQRLLAETYFFRGVSYFQLAHLYGAVPIVLNTPVTDDDFNPSVAASFGEVWDQAIADLQLAKAGLPTADSAPEGRVTWGSATGFLGKTYLYRAGYLNEAASYALAAAEFQQIIDSGAYGLVANFRDNFTSENENNSESLYEFQYFFSNQETATQSRPFNSVPGIGFEIFLRPSPWLMNEMSLERTVADEFDPRYLEAVYFNEGLPLFGVPYNELGEGLSCDGGGAPDGSSDTEGGWWRKYLNVHLACPPELEGSSDPDNNERILRYADILLMHAEALVASGGDLTAALESVNVVRRRANLSDYADTATLLDEIKHQRAIEFAYENLRYFDLIRWGELESFVAANGTATQQANVSAKHKYFPIPVDEVTNNSNLEQSEPWR</sequence>
<dbReference type="Gene3D" id="1.25.40.390">
    <property type="match status" value="1"/>
</dbReference>
<dbReference type="SUPFAM" id="SSF48452">
    <property type="entry name" value="TPR-like"/>
    <property type="match status" value="1"/>
</dbReference>
<gene>
    <name evidence="8" type="ORF">FGG15_10355</name>
</gene>
<name>A0ABY2WJK5_9FLAO</name>
<dbReference type="InterPro" id="IPR033985">
    <property type="entry name" value="SusD-like_N"/>
</dbReference>
<evidence type="ECO:0000256" key="2">
    <source>
        <dbReference type="ARBA" id="ARBA00006275"/>
    </source>
</evidence>
<organism evidence="8 9">
    <name type="scientific">Flagellimonas algicola</name>
    <dbReference type="NCBI Taxonomy" id="2583815"/>
    <lineage>
        <taxon>Bacteria</taxon>
        <taxon>Pseudomonadati</taxon>
        <taxon>Bacteroidota</taxon>
        <taxon>Flavobacteriia</taxon>
        <taxon>Flavobacteriales</taxon>
        <taxon>Flavobacteriaceae</taxon>
        <taxon>Flagellimonas</taxon>
    </lineage>
</organism>
<feature type="domain" description="SusD-like N-terminal" evidence="7">
    <location>
        <begin position="24"/>
        <end position="226"/>
    </location>
</feature>
<proteinExistence type="inferred from homology"/>
<dbReference type="CDD" id="cd08977">
    <property type="entry name" value="SusD"/>
    <property type="match status" value="1"/>
</dbReference>
<keyword evidence="4" id="KW-0472">Membrane</keyword>
<dbReference type="Pfam" id="PF07980">
    <property type="entry name" value="SusD_RagB"/>
    <property type="match status" value="1"/>
</dbReference>
<evidence type="ECO:0000313" key="9">
    <source>
        <dbReference type="Proteomes" id="UP000751614"/>
    </source>
</evidence>
<evidence type="ECO:0000256" key="1">
    <source>
        <dbReference type="ARBA" id="ARBA00004442"/>
    </source>
</evidence>
<dbReference type="Proteomes" id="UP000751614">
    <property type="component" value="Unassembled WGS sequence"/>
</dbReference>
<dbReference type="InterPro" id="IPR012944">
    <property type="entry name" value="SusD_RagB_dom"/>
</dbReference>
<accession>A0ABY2WJK5</accession>
<keyword evidence="9" id="KW-1185">Reference proteome</keyword>
<dbReference type="PROSITE" id="PS51257">
    <property type="entry name" value="PROKAR_LIPOPROTEIN"/>
    <property type="match status" value="1"/>
</dbReference>
<keyword evidence="3" id="KW-0732">Signal</keyword>
<comment type="caution">
    <text evidence="8">The sequence shown here is derived from an EMBL/GenBank/DDBJ whole genome shotgun (WGS) entry which is preliminary data.</text>
</comment>
<evidence type="ECO:0000256" key="3">
    <source>
        <dbReference type="ARBA" id="ARBA00022729"/>
    </source>
</evidence>
<comment type="subcellular location">
    <subcellularLocation>
        <location evidence="1">Cell outer membrane</location>
    </subcellularLocation>
</comment>
<dbReference type="InterPro" id="IPR011990">
    <property type="entry name" value="TPR-like_helical_dom_sf"/>
</dbReference>
<dbReference type="RefSeq" id="WP_138835945.1">
    <property type="nucleotide sequence ID" value="NZ_VCNI01000002.1"/>
</dbReference>
<protein>
    <submittedName>
        <fullName evidence="8">RagB/SusD family nutrient uptake outer membrane protein</fullName>
    </submittedName>
</protein>